<organism evidence="2">
    <name type="scientific">seawater metagenome</name>
    <dbReference type="NCBI Taxonomy" id="1561972"/>
    <lineage>
        <taxon>unclassified sequences</taxon>
        <taxon>metagenomes</taxon>
        <taxon>ecological metagenomes</taxon>
    </lineage>
</organism>
<evidence type="ECO:0000259" key="1">
    <source>
        <dbReference type="Pfam" id="PF00557"/>
    </source>
</evidence>
<dbReference type="InterPro" id="IPR000994">
    <property type="entry name" value="Pept_M24"/>
</dbReference>
<dbReference type="InterPro" id="IPR036005">
    <property type="entry name" value="Creatinase/aminopeptidase-like"/>
</dbReference>
<dbReference type="Pfam" id="PF00557">
    <property type="entry name" value="Peptidase_M24"/>
    <property type="match status" value="1"/>
</dbReference>
<feature type="domain" description="Peptidase M24" evidence="1">
    <location>
        <begin position="8"/>
        <end position="158"/>
    </location>
</feature>
<sequence length="373" mass="43018">MDSKIFNKYKTAADILNNAIKLAKNMIQPNTKIYDISSACDEYIKLELGKTYKNLTKGLALPTCISVNEIVCHYAPDSENDYQLKKDDILRIEMACYIEEYVVSTGETLQVENNSITELDEMKAAKLALSTGLKMIEPFMVTKKFDNIIKEIAQLYGLELLERPYVFNEADATLAYDWVKRDDHKFLEQSWVVKCDQELDLEDLRTFEEEKYEKDTHFNIGDIYHLEVAFCKTNKSPVISDTRGTLFQKTYIRHGLKSKYAREICTYVGKNIGNYFFKLSDLEMSPTQARVGISEAKRHHVFRELGIIEKKDCPIIRLKCSIAIMENTIYLLTGKENIITKDIDNKLTPELLKIFQNNPKFSKRDAPVLTNGM</sequence>
<proteinExistence type="predicted"/>
<name>A0A5E8CLJ6_9ZZZZ</name>
<dbReference type="Gene3D" id="1.10.10.10">
    <property type="entry name" value="Winged helix-like DNA-binding domain superfamily/Winged helix DNA-binding domain"/>
    <property type="match status" value="1"/>
</dbReference>
<evidence type="ECO:0000313" key="2">
    <source>
        <dbReference type="EMBL" id="VVU94955.1"/>
    </source>
</evidence>
<dbReference type="InterPro" id="IPR047113">
    <property type="entry name" value="PA2G4/ARX1"/>
</dbReference>
<dbReference type="SUPFAM" id="SSF55920">
    <property type="entry name" value="Creatinase/aminopeptidase"/>
    <property type="match status" value="1"/>
</dbReference>
<protein>
    <submittedName>
        <fullName evidence="2">Metallopeptidase family M24</fullName>
    </submittedName>
</protein>
<dbReference type="PANTHER" id="PTHR10804">
    <property type="entry name" value="PROTEASE FAMILY M24 METHIONYL AMINOPEPTIDASE, AMINOPEPTIDASE P"/>
    <property type="match status" value="1"/>
</dbReference>
<reference evidence="2" key="1">
    <citation type="submission" date="2019-09" db="EMBL/GenBank/DDBJ databases">
        <authorList>
            <person name="Needham M D."/>
        </authorList>
    </citation>
    <scope>NUCLEOTIDE SEQUENCE</scope>
</reference>
<dbReference type="Gene3D" id="3.90.230.10">
    <property type="entry name" value="Creatinase/methionine aminopeptidase superfamily"/>
    <property type="match status" value="1"/>
</dbReference>
<dbReference type="EMBL" id="CABVLZ010000002">
    <property type="protein sequence ID" value="VVU94955.1"/>
    <property type="molecule type" value="Genomic_DNA"/>
</dbReference>
<dbReference type="PANTHER" id="PTHR10804:SF11">
    <property type="entry name" value="PROLIFERATION-ASSOCIATED PROTEIN 2G4"/>
    <property type="match status" value="1"/>
</dbReference>
<dbReference type="InterPro" id="IPR036388">
    <property type="entry name" value="WH-like_DNA-bd_sf"/>
</dbReference>
<dbReference type="AlphaFoldDB" id="A0A5E8CLJ6"/>
<gene>
    <name evidence="2" type="ORF">CPAV1605_680</name>
</gene>
<accession>A0A5E8CLJ6</accession>